<sequence>MLKRTISAIVALPLLFLVLLKGGIFLFLAALILSLVGQYEFYRAFSKTHDPVVKLGYVMTLFWYLGLYFDFPKAYDTLCISVYLFGILSHIIFSKKDSVLFDEMIGFIGFFYVSFTISHILLISQYNNAFFIWYPFIIAFSSDTFAYFTGRFFGKHKLIPAVSPKKTIEGAVGGLVLCTILSGLYAKIWYPDFVGYAILLGFVGSALSIVGDLIASRIKRITHIKDFGKIMPGHGGVLDRFDSLIITIPLVYYFIVIFEWLH</sequence>
<feature type="transmembrane region" description="Helical" evidence="24">
    <location>
        <begin position="105"/>
        <end position="124"/>
    </location>
</feature>
<dbReference type="EMBL" id="JAHBCL010000029">
    <property type="protein sequence ID" value="MBS7528017.1"/>
    <property type="molecule type" value="Genomic_DNA"/>
</dbReference>
<evidence type="ECO:0000256" key="22">
    <source>
        <dbReference type="ARBA" id="ARBA00032743"/>
    </source>
</evidence>
<name>A0ABS5PV86_9FIRM</name>
<evidence type="ECO:0000256" key="17">
    <source>
        <dbReference type="ARBA" id="ARBA00023264"/>
    </source>
</evidence>
<keyword evidence="16" id="KW-0594">Phospholipid biosynthesis</keyword>
<evidence type="ECO:0000256" key="12">
    <source>
        <dbReference type="ARBA" id="ARBA00022695"/>
    </source>
</evidence>
<organism evidence="25 26">
    <name type="scientific">Fusibacter paucivorans</name>
    <dbReference type="NCBI Taxonomy" id="76009"/>
    <lineage>
        <taxon>Bacteria</taxon>
        <taxon>Bacillati</taxon>
        <taxon>Bacillota</taxon>
        <taxon>Clostridia</taxon>
        <taxon>Eubacteriales</taxon>
        <taxon>Eubacteriales Family XII. Incertae Sedis</taxon>
        <taxon>Fusibacter</taxon>
    </lineage>
</organism>
<keyword evidence="9" id="KW-0444">Lipid biosynthesis</keyword>
<keyword evidence="12 25" id="KW-0548">Nucleotidyltransferase</keyword>
<evidence type="ECO:0000256" key="11">
    <source>
        <dbReference type="ARBA" id="ARBA00022692"/>
    </source>
</evidence>
<proteinExistence type="inferred from homology"/>
<evidence type="ECO:0000256" key="1">
    <source>
        <dbReference type="ARBA" id="ARBA00001698"/>
    </source>
</evidence>
<evidence type="ECO:0000256" key="23">
    <source>
        <dbReference type="ARBA" id="ARBA00033406"/>
    </source>
</evidence>
<evidence type="ECO:0000256" key="4">
    <source>
        <dbReference type="ARBA" id="ARBA00005189"/>
    </source>
</evidence>
<evidence type="ECO:0000256" key="19">
    <source>
        <dbReference type="ARBA" id="ARBA00031825"/>
    </source>
</evidence>
<feature type="transmembrane region" description="Helical" evidence="24">
    <location>
        <begin position="130"/>
        <end position="149"/>
    </location>
</feature>
<evidence type="ECO:0000256" key="13">
    <source>
        <dbReference type="ARBA" id="ARBA00022989"/>
    </source>
</evidence>
<evidence type="ECO:0000256" key="6">
    <source>
        <dbReference type="ARBA" id="ARBA00012487"/>
    </source>
</evidence>
<protein>
    <recommendedName>
        <fullName evidence="7">Phosphatidate cytidylyltransferase</fullName>
        <ecNumber evidence="6">2.7.7.41</ecNumber>
    </recommendedName>
    <alternativeName>
        <fullName evidence="20">CDP-DAG synthase</fullName>
    </alternativeName>
    <alternativeName>
        <fullName evidence="22">CDP-DG synthase</fullName>
    </alternativeName>
    <alternativeName>
        <fullName evidence="18">CDP-diacylglycerol synthase</fullName>
    </alternativeName>
    <alternativeName>
        <fullName evidence="21">CDP-diglyceride pyrophosphorylase</fullName>
    </alternativeName>
    <alternativeName>
        <fullName evidence="23">CDP-diglyceride synthase</fullName>
    </alternativeName>
    <alternativeName>
        <fullName evidence="19">CTP:phosphatidate cytidylyltransferase</fullName>
    </alternativeName>
</protein>
<evidence type="ECO:0000256" key="15">
    <source>
        <dbReference type="ARBA" id="ARBA00023136"/>
    </source>
</evidence>
<dbReference type="PANTHER" id="PTHR46382:SF1">
    <property type="entry name" value="PHOSPHATIDATE CYTIDYLYLTRANSFERASE"/>
    <property type="match status" value="1"/>
</dbReference>
<comment type="catalytic activity">
    <reaction evidence="1">
        <text>a 1,2-diacyl-sn-glycero-3-phosphate + CTP + H(+) = a CDP-1,2-diacyl-sn-glycerol + diphosphate</text>
        <dbReference type="Rhea" id="RHEA:16229"/>
        <dbReference type="ChEBI" id="CHEBI:15378"/>
        <dbReference type="ChEBI" id="CHEBI:33019"/>
        <dbReference type="ChEBI" id="CHEBI:37563"/>
        <dbReference type="ChEBI" id="CHEBI:58332"/>
        <dbReference type="ChEBI" id="CHEBI:58608"/>
        <dbReference type="EC" id="2.7.7.41"/>
    </reaction>
</comment>
<evidence type="ECO:0000256" key="7">
    <source>
        <dbReference type="ARBA" id="ARBA00019373"/>
    </source>
</evidence>
<dbReference type="EC" id="2.7.7.41" evidence="6"/>
<evidence type="ECO:0000256" key="10">
    <source>
        <dbReference type="ARBA" id="ARBA00022679"/>
    </source>
</evidence>
<feature type="transmembrane region" description="Helical" evidence="24">
    <location>
        <begin position="196"/>
        <end position="215"/>
    </location>
</feature>
<keyword evidence="10 25" id="KW-0808">Transferase</keyword>
<comment type="pathway">
    <text evidence="3">Phospholipid metabolism; CDP-diacylglycerol biosynthesis; CDP-diacylglycerol from sn-glycerol 3-phosphate: step 3/3.</text>
</comment>
<feature type="transmembrane region" description="Helical" evidence="24">
    <location>
        <begin position="51"/>
        <end position="69"/>
    </location>
</feature>
<dbReference type="RefSeq" id="WP_213237875.1">
    <property type="nucleotide sequence ID" value="NZ_JAHBCL010000029.1"/>
</dbReference>
<evidence type="ECO:0000256" key="24">
    <source>
        <dbReference type="SAM" id="Phobius"/>
    </source>
</evidence>
<evidence type="ECO:0000256" key="20">
    <source>
        <dbReference type="ARBA" id="ARBA00032253"/>
    </source>
</evidence>
<keyword evidence="14" id="KW-0443">Lipid metabolism</keyword>
<keyword evidence="17" id="KW-1208">Phospholipid metabolism</keyword>
<feature type="transmembrane region" description="Helical" evidence="24">
    <location>
        <begin position="241"/>
        <end position="261"/>
    </location>
</feature>
<evidence type="ECO:0000313" key="26">
    <source>
        <dbReference type="Proteomes" id="UP000746471"/>
    </source>
</evidence>
<evidence type="ECO:0000256" key="21">
    <source>
        <dbReference type="ARBA" id="ARBA00032396"/>
    </source>
</evidence>
<evidence type="ECO:0000256" key="5">
    <source>
        <dbReference type="ARBA" id="ARBA00010185"/>
    </source>
</evidence>
<keyword evidence="13 24" id="KW-1133">Transmembrane helix</keyword>
<dbReference type="GO" id="GO:0004605">
    <property type="term" value="F:phosphatidate cytidylyltransferase activity"/>
    <property type="evidence" value="ECO:0007669"/>
    <property type="project" value="UniProtKB-EC"/>
</dbReference>
<comment type="similarity">
    <text evidence="5">Belongs to the CDS family.</text>
</comment>
<evidence type="ECO:0000256" key="16">
    <source>
        <dbReference type="ARBA" id="ARBA00023209"/>
    </source>
</evidence>
<comment type="pathway">
    <text evidence="4">Lipid metabolism.</text>
</comment>
<evidence type="ECO:0000256" key="18">
    <source>
        <dbReference type="ARBA" id="ARBA00029893"/>
    </source>
</evidence>
<keyword evidence="11 24" id="KW-0812">Transmembrane</keyword>
<dbReference type="Proteomes" id="UP000746471">
    <property type="component" value="Unassembled WGS sequence"/>
</dbReference>
<accession>A0ABS5PV86</accession>
<evidence type="ECO:0000313" key="25">
    <source>
        <dbReference type="EMBL" id="MBS7528017.1"/>
    </source>
</evidence>
<feature type="transmembrane region" description="Helical" evidence="24">
    <location>
        <begin position="75"/>
        <end position="93"/>
    </location>
</feature>
<evidence type="ECO:0000256" key="9">
    <source>
        <dbReference type="ARBA" id="ARBA00022516"/>
    </source>
</evidence>
<dbReference type="PANTHER" id="PTHR46382">
    <property type="entry name" value="PHOSPHATIDATE CYTIDYLYLTRANSFERASE"/>
    <property type="match status" value="1"/>
</dbReference>
<keyword evidence="8" id="KW-1003">Cell membrane</keyword>
<evidence type="ECO:0000256" key="2">
    <source>
        <dbReference type="ARBA" id="ARBA00004651"/>
    </source>
</evidence>
<evidence type="ECO:0000256" key="3">
    <source>
        <dbReference type="ARBA" id="ARBA00005119"/>
    </source>
</evidence>
<comment type="subcellular location">
    <subcellularLocation>
        <location evidence="2">Cell membrane</location>
        <topology evidence="2">Multi-pass membrane protein</topology>
    </subcellularLocation>
</comment>
<gene>
    <name evidence="25" type="ORF">KHM83_15130</name>
</gene>
<evidence type="ECO:0000256" key="14">
    <source>
        <dbReference type="ARBA" id="ARBA00023098"/>
    </source>
</evidence>
<evidence type="ECO:0000256" key="8">
    <source>
        <dbReference type="ARBA" id="ARBA00022475"/>
    </source>
</evidence>
<feature type="transmembrane region" description="Helical" evidence="24">
    <location>
        <begin position="170"/>
        <end position="190"/>
    </location>
</feature>
<dbReference type="Pfam" id="PF01148">
    <property type="entry name" value="CTP_transf_1"/>
    <property type="match status" value="1"/>
</dbReference>
<reference evidence="25 26" key="1">
    <citation type="submission" date="2021-05" db="EMBL/GenBank/DDBJ databases">
        <title>Fusibacter ferrireducens sp. nov., an anaerobic, sulfur- and Fe-reducing bacterium isolated from the mangrove sediment.</title>
        <authorList>
            <person name="Qiu D."/>
        </authorList>
    </citation>
    <scope>NUCLEOTIDE SEQUENCE [LARGE SCALE GENOMIC DNA]</scope>
    <source>
        <strain evidence="25 26">DSM 12116</strain>
    </source>
</reference>
<comment type="caution">
    <text evidence="25">The sequence shown here is derived from an EMBL/GenBank/DDBJ whole genome shotgun (WGS) entry which is preliminary data.</text>
</comment>
<keyword evidence="15 24" id="KW-0472">Membrane</keyword>
<keyword evidence="26" id="KW-1185">Reference proteome</keyword>
<feature type="transmembrane region" description="Helical" evidence="24">
    <location>
        <begin position="6"/>
        <end position="39"/>
    </location>
</feature>